<dbReference type="GO" id="GO:0030544">
    <property type="term" value="F:Hsp70 protein binding"/>
    <property type="evidence" value="ECO:0007669"/>
    <property type="project" value="TreeGrafter"/>
</dbReference>
<dbReference type="PROSITE" id="PS50005">
    <property type="entry name" value="TPR"/>
    <property type="match status" value="1"/>
</dbReference>
<dbReference type="Gene3D" id="1.10.260.100">
    <property type="match status" value="1"/>
</dbReference>
<feature type="compositionally biased region" description="Acidic residues" evidence="4">
    <location>
        <begin position="1"/>
        <end position="41"/>
    </location>
</feature>
<dbReference type="SMART" id="SM00727">
    <property type="entry name" value="STI1"/>
    <property type="match status" value="1"/>
</dbReference>
<evidence type="ECO:0000256" key="4">
    <source>
        <dbReference type="SAM" id="MobiDB-lite"/>
    </source>
</evidence>
<organism evidence="6 7">
    <name type="scientific">Ambrosia artemisiifolia</name>
    <name type="common">Common ragweed</name>
    <dbReference type="NCBI Taxonomy" id="4212"/>
    <lineage>
        <taxon>Eukaryota</taxon>
        <taxon>Viridiplantae</taxon>
        <taxon>Streptophyta</taxon>
        <taxon>Embryophyta</taxon>
        <taxon>Tracheophyta</taxon>
        <taxon>Spermatophyta</taxon>
        <taxon>Magnoliopsida</taxon>
        <taxon>eudicotyledons</taxon>
        <taxon>Gunneridae</taxon>
        <taxon>Pentapetalae</taxon>
        <taxon>asterids</taxon>
        <taxon>campanulids</taxon>
        <taxon>Asterales</taxon>
        <taxon>Asteraceae</taxon>
        <taxon>Asteroideae</taxon>
        <taxon>Heliantheae alliance</taxon>
        <taxon>Heliantheae</taxon>
        <taxon>Ambrosia</taxon>
    </lineage>
</organism>
<dbReference type="PANTHER" id="PTHR45883">
    <property type="entry name" value="HSC70-INTERACTING PROTEIN"/>
    <property type="match status" value="1"/>
</dbReference>
<dbReference type="PANTHER" id="PTHR45883:SF2">
    <property type="entry name" value="HSC70-INTERACTING PROTEIN"/>
    <property type="match status" value="1"/>
</dbReference>
<evidence type="ECO:0000259" key="5">
    <source>
        <dbReference type="SMART" id="SM00727"/>
    </source>
</evidence>
<sequence>KPYVVEESDEEVEPPHEEEEEEDEIVESDIEFEGETVEPDNDPPQKMGDSSVEVSEENRDASQEAKAKAMEAISDGNLEEAIEHLTEAILLNPTSAIMYATRASVYIKMKKPNAAIRDADAALKINPDSAKGYKSRGIARSMLGQWEEAAKDLHVASNIDFDEEISSILKKDPELMAAFKDPEVMAALQDVMKNPANLAKHQANPKVAPLIAKMMSKFGGPK</sequence>
<evidence type="ECO:0000313" key="6">
    <source>
        <dbReference type="EMBL" id="KAI7734592.1"/>
    </source>
</evidence>
<dbReference type="GO" id="GO:0000118">
    <property type="term" value="C:histone deacetylase complex"/>
    <property type="evidence" value="ECO:0007669"/>
    <property type="project" value="TreeGrafter"/>
</dbReference>
<dbReference type="InterPro" id="IPR019734">
    <property type="entry name" value="TPR_rpt"/>
</dbReference>
<feature type="domain" description="STI1" evidence="5">
    <location>
        <begin position="172"/>
        <end position="211"/>
    </location>
</feature>
<dbReference type="SUPFAM" id="SSF48452">
    <property type="entry name" value="TPR-like"/>
    <property type="match status" value="1"/>
</dbReference>
<feature type="region of interest" description="Disordered" evidence="4">
    <location>
        <begin position="1"/>
        <end position="62"/>
    </location>
</feature>
<dbReference type="Pfam" id="PF13181">
    <property type="entry name" value="TPR_8"/>
    <property type="match status" value="2"/>
</dbReference>
<gene>
    <name evidence="6" type="ORF">M8C21_010809</name>
</gene>
<reference evidence="6" key="1">
    <citation type="submission" date="2022-06" db="EMBL/GenBank/DDBJ databases">
        <title>Uncovering the hologenomic basis of an extraordinary plant invasion.</title>
        <authorList>
            <person name="Bieker V.C."/>
            <person name="Martin M.D."/>
            <person name="Gilbert T."/>
            <person name="Hodgins K."/>
            <person name="Battlay P."/>
            <person name="Petersen B."/>
            <person name="Wilson J."/>
        </authorList>
    </citation>
    <scope>NUCLEOTIDE SEQUENCE</scope>
    <source>
        <strain evidence="6">AA19_3_7</strain>
        <tissue evidence="6">Leaf</tissue>
    </source>
</reference>
<dbReference type="SMART" id="SM00028">
    <property type="entry name" value="TPR"/>
    <property type="match status" value="3"/>
</dbReference>
<evidence type="ECO:0000256" key="3">
    <source>
        <dbReference type="PROSITE-ProRule" id="PRU00339"/>
    </source>
</evidence>
<evidence type="ECO:0000313" key="7">
    <source>
        <dbReference type="Proteomes" id="UP001206925"/>
    </source>
</evidence>
<protein>
    <recommendedName>
        <fullName evidence="5">STI1 domain-containing protein</fullName>
    </recommendedName>
</protein>
<keyword evidence="7" id="KW-1185">Reference proteome</keyword>
<proteinExistence type="predicted"/>
<feature type="repeat" description="TPR" evidence="3">
    <location>
        <begin position="96"/>
        <end position="129"/>
    </location>
</feature>
<dbReference type="AlphaFoldDB" id="A0AAD5GAE6"/>
<evidence type="ECO:0000256" key="1">
    <source>
        <dbReference type="ARBA" id="ARBA00022737"/>
    </source>
</evidence>
<dbReference type="FunFam" id="1.25.40.10:FF:000112">
    <property type="entry name" value="FAM10 family protein"/>
    <property type="match status" value="1"/>
</dbReference>
<dbReference type="Gene3D" id="1.25.40.10">
    <property type="entry name" value="Tetratricopeptide repeat domain"/>
    <property type="match status" value="1"/>
</dbReference>
<accession>A0AAD5GAE6</accession>
<evidence type="ECO:0000256" key="2">
    <source>
        <dbReference type="ARBA" id="ARBA00022803"/>
    </source>
</evidence>
<dbReference type="Proteomes" id="UP001206925">
    <property type="component" value="Unassembled WGS sequence"/>
</dbReference>
<name>A0AAD5GAE6_AMBAR</name>
<dbReference type="EMBL" id="JAMZMK010009689">
    <property type="protein sequence ID" value="KAI7734592.1"/>
    <property type="molecule type" value="Genomic_DNA"/>
</dbReference>
<keyword evidence="2 3" id="KW-0802">TPR repeat</keyword>
<dbReference type="Pfam" id="PF17830">
    <property type="entry name" value="STI1-HOP_DP"/>
    <property type="match status" value="1"/>
</dbReference>
<dbReference type="InterPro" id="IPR006636">
    <property type="entry name" value="STI1_HS-bd"/>
</dbReference>
<keyword evidence="1" id="KW-0677">Repeat</keyword>
<feature type="non-terminal residue" evidence="6">
    <location>
        <position position="1"/>
    </location>
</feature>
<dbReference type="InterPro" id="IPR011990">
    <property type="entry name" value="TPR-like_helical_dom_sf"/>
</dbReference>
<dbReference type="InterPro" id="IPR041243">
    <property type="entry name" value="STI1/HOP_DP"/>
</dbReference>
<comment type="caution">
    <text evidence="6">The sequence shown here is derived from an EMBL/GenBank/DDBJ whole genome shotgun (WGS) entry which is preliminary data.</text>
</comment>